<dbReference type="Pfam" id="PF13280">
    <property type="entry name" value="WYL"/>
    <property type="match status" value="1"/>
</dbReference>
<dbReference type="Pfam" id="PF08279">
    <property type="entry name" value="HTH_11"/>
    <property type="match status" value="1"/>
</dbReference>
<evidence type="ECO:0000256" key="1">
    <source>
        <dbReference type="ARBA" id="ARBA00023015"/>
    </source>
</evidence>
<dbReference type="EMBL" id="BAAALF010000002">
    <property type="protein sequence ID" value="GAA1216446.1"/>
    <property type="molecule type" value="Genomic_DNA"/>
</dbReference>
<comment type="caution">
    <text evidence="5">The sequence shown here is derived from an EMBL/GenBank/DDBJ whole genome shotgun (WGS) entry which is preliminary data.</text>
</comment>
<dbReference type="RefSeq" id="WP_344438011.1">
    <property type="nucleotide sequence ID" value="NZ_BAAALF010000002.1"/>
</dbReference>
<keyword evidence="2" id="KW-0804">Transcription</keyword>
<dbReference type="Pfam" id="PF25583">
    <property type="entry name" value="WCX"/>
    <property type="match status" value="1"/>
</dbReference>
<evidence type="ECO:0000313" key="6">
    <source>
        <dbReference type="Proteomes" id="UP001500037"/>
    </source>
</evidence>
<evidence type="ECO:0000259" key="4">
    <source>
        <dbReference type="PROSITE" id="PS51000"/>
    </source>
</evidence>
<dbReference type="InterPro" id="IPR026881">
    <property type="entry name" value="WYL_dom"/>
</dbReference>
<protein>
    <submittedName>
        <fullName evidence="5">WYL domain-containing protein</fullName>
    </submittedName>
</protein>
<keyword evidence="6" id="KW-1185">Reference proteome</keyword>
<proteinExistence type="predicted"/>
<dbReference type="PROSITE" id="PS51000">
    <property type="entry name" value="HTH_DEOR_2"/>
    <property type="match status" value="1"/>
</dbReference>
<dbReference type="PANTHER" id="PTHR34580:SF3">
    <property type="entry name" value="PROTEIN PAFB"/>
    <property type="match status" value="1"/>
</dbReference>
<dbReference type="SUPFAM" id="SSF46785">
    <property type="entry name" value="Winged helix' DNA-binding domain"/>
    <property type="match status" value="1"/>
</dbReference>
<feature type="compositionally biased region" description="Basic and acidic residues" evidence="3">
    <location>
        <begin position="322"/>
        <end position="331"/>
    </location>
</feature>
<reference evidence="6" key="1">
    <citation type="journal article" date="2019" name="Int. J. Syst. Evol. Microbiol.">
        <title>The Global Catalogue of Microorganisms (GCM) 10K type strain sequencing project: providing services to taxonomists for standard genome sequencing and annotation.</title>
        <authorList>
            <consortium name="The Broad Institute Genomics Platform"/>
            <consortium name="The Broad Institute Genome Sequencing Center for Infectious Disease"/>
            <person name="Wu L."/>
            <person name="Ma J."/>
        </authorList>
    </citation>
    <scope>NUCLEOTIDE SEQUENCE [LARGE SCALE GENOMIC DNA]</scope>
    <source>
        <strain evidence="6">JCM 13004</strain>
    </source>
</reference>
<keyword evidence="1" id="KW-0805">Transcription regulation</keyword>
<accession>A0ABP4G7N5</accession>
<evidence type="ECO:0000256" key="3">
    <source>
        <dbReference type="SAM" id="MobiDB-lite"/>
    </source>
</evidence>
<dbReference type="Gene3D" id="1.10.10.10">
    <property type="entry name" value="Winged helix-like DNA-binding domain superfamily/Winged helix DNA-binding domain"/>
    <property type="match status" value="1"/>
</dbReference>
<feature type="region of interest" description="Disordered" evidence="3">
    <location>
        <begin position="318"/>
        <end position="341"/>
    </location>
</feature>
<feature type="domain" description="HTH deoR-type" evidence="4">
    <location>
        <begin position="4"/>
        <end position="59"/>
    </location>
</feature>
<dbReference type="InterPro" id="IPR036390">
    <property type="entry name" value="WH_DNA-bd_sf"/>
</dbReference>
<sequence length="341" mass="37749">MLETSARLLRLLALLQVRREWSGADLAERLQVDVRTVRRDMEKLRTLGYPVDSTPGAAGGYRLAAGAEMPPLLLDDEEAVAVALGLRTAANGTVAGIEETSVRALAKLQQVMPARLRSRVESLAGATVEMRSHGPRVDADVLSTIAAACRSTERLRFEYRTREGSSERRDVEPYRLVHSGARWYLVAFDTVRQDWRNFRVDRLELRPPHGPRFAPRPLPAQDVRDFVSWEVAIGQYRYQARFTVRAPAAVVRERIAPTSGLVTPLDENSCTLRAGSNSLDGLAVHIGVLDLPFTVHEPPELVERIALLARRLHEATSPAEALEQRAGRPDDEAAGPTGRAF</sequence>
<evidence type="ECO:0000256" key="2">
    <source>
        <dbReference type="ARBA" id="ARBA00023163"/>
    </source>
</evidence>
<dbReference type="InterPro" id="IPR036388">
    <property type="entry name" value="WH-like_DNA-bd_sf"/>
</dbReference>
<dbReference type="PANTHER" id="PTHR34580">
    <property type="match status" value="1"/>
</dbReference>
<dbReference type="Proteomes" id="UP001500037">
    <property type="component" value="Unassembled WGS sequence"/>
</dbReference>
<name>A0ABP4G7N5_9ACTN</name>
<evidence type="ECO:0000313" key="5">
    <source>
        <dbReference type="EMBL" id="GAA1216446.1"/>
    </source>
</evidence>
<dbReference type="PROSITE" id="PS52050">
    <property type="entry name" value="WYL"/>
    <property type="match status" value="1"/>
</dbReference>
<gene>
    <name evidence="5" type="ORF">GCM10009665_02900</name>
</gene>
<dbReference type="InterPro" id="IPR051534">
    <property type="entry name" value="CBASS_pafABC_assoc_protein"/>
</dbReference>
<dbReference type="InterPro" id="IPR001034">
    <property type="entry name" value="DeoR_HTH"/>
</dbReference>
<dbReference type="InterPro" id="IPR057727">
    <property type="entry name" value="WCX_dom"/>
</dbReference>
<organism evidence="5 6">
    <name type="scientific">Kitasatospora nipponensis</name>
    <dbReference type="NCBI Taxonomy" id="258049"/>
    <lineage>
        <taxon>Bacteria</taxon>
        <taxon>Bacillati</taxon>
        <taxon>Actinomycetota</taxon>
        <taxon>Actinomycetes</taxon>
        <taxon>Kitasatosporales</taxon>
        <taxon>Streptomycetaceae</taxon>
        <taxon>Kitasatospora</taxon>
    </lineage>
</organism>
<dbReference type="InterPro" id="IPR013196">
    <property type="entry name" value="HTH_11"/>
</dbReference>